<accession>A0A0F9CYV5</accession>
<reference evidence="2" key="1">
    <citation type="journal article" date="2015" name="Nature">
        <title>Complex archaea that bridge the gap between prokaryotes and eukaryotes.</title>
        <authorList>
            <person name="Spang A."/>
            <person name="Saw J.H."/>
            <person name="Jorgensen S.L."/>
            <person name="Zaremba-Niedzwiedzka K."/>
            <person name="Martijn J."/>
            <person name="Lind A.E."/>
            <person name="van Eijk R."/>
            <person name="Schleper C."/>
            <person name="Guy L."/>
            <person name="Ettema T.J."/>
        </authorList>
    </citation>
    <scope>NUCLEOTIDE SEQUENCE</scope>
</reference>
<sequence length="462" mass="50114">AQFMGKQTGLGGILDYQNTQSAGLMANAFLERGIKAQSGPGAAAGVAEAGQIGILSKAAASELEIGTQTLFSAFDSATGKIVFQYRDIYGEMQRVTSKAIEDAGRAIQARSGELSDNFITWTKKEVDAAAEGTRRLLTTQFTGALAGIRIPSGGMPNVGPSRASELTLEQRIMKSLPEDIQRLADVQKEYNALGKEYSEILLGDVKGAYNSAGQASKALKVATQDVLELAVRLQKEGFQLSVIANYEKMQHKLNQTLEQAARAAEDYENAERNKNRYITSPAGAMAGMGATPQLDLGKAFKELTALEKLRIETPGFGSVLAGVKSRTDKRERDVGTLNELEKQMKDFNEAVRDMGIAGSEMEAEGNIKVLTALKEGASKGQRAMIRAMNVDAIKQLDVATSQLGVQRMMLDELGFVGELLAIPKEVRQEKYNERIRSFDYDALTKAYGKVFKSEESNALQRA</sequence>
<protein>
    <submittedName>
        <fullName evidence="2">Uncharacterized protein</fullName>
    </submittedName>
</protein>
<dbReference type="AlphaFoldDB" id="A0A0F9CYV5"/>
<gene>
    <name evidence="2" type="ORF">LCGC14_2610000</name>
</gene>
<keyword evidence="1" id="KW-0175">Coiled coil</keyword>
<comment type="caution">
    <text evidence="2">The sequence shown here is derived from an EMBL/GenBank/DDBJ whole genome shotgun (WGS) entry which is preliminary data.</text>
</comment>
<name>A0A0F9CYV5_9ZZZZ</name>
<evidence type="ECO:0000256" key="1">
    <source>
        <dbReference type="SAM" id="Coils"/>
    </source>
</evidence>
<feature type="non-terminal residue" evidence="2">
    <location>
        <position position="1"/>
    </location>
</feature>
<feature type="non-terminal residue" evidence="2">
    <location>
        <position position="462"/>
    </location>
</feature>
<evidence type="ECO:0000313" key="2">
    <source>
        <dbReference type="EMBL" id="KKL05043.1"/>
    </source>
</evidence>
<feature type="coiled-coil region" evidence="1">
    <location>
        <begin position="243"/>
        <end position="280"/>
    </location>
</feature>
<proteinExistence type="predicted"/>
<dbReference type="EMBL" id="LAZR01044282">
    <property type="protein sequence ID" value="KKL05043.1"/>
    <property type="molecule type" value="Genomic_DNA"/>
</dbReference>
<organism evidence="2">
    <name type="scientific">marine sediment metagenome</name>
    <dbReference type="NCBI Taxonomy" id="412755"/>
    <lineage>
        <taxon>unclassified sequences</taxon>
        <taxon>metagenomes</taxon>
        <taxon>ecological metagenomes</taxon>
    </lineage>
</organism>